<evidence type="ECO:0000313" key="9">
    <source>
        <dbReference type="Proteomes" id="UP000612680"/>
    </source>
</evidence>
<dbReference type="InterPro" id="IPR013325">
    <property type="entry name" value="RNA_pol_sigma_r2"/>
</dbReference>
<dbReference type="PANTHER" id="PTHR43133:SF8">
    <property type="entry name" value="RNA POLYMERASE SIGMA FACTOR HI_1459-RELATED"/>
    <property type="match status" value="1"/>
</dbReference>
<dbReference type="InterPro" id="IPR036388">
    <property type="entry name" value="WH-like_DNA-bd_sf"/>
</dbReference>
<dbReference type="InterPro" id="IPR039425">
    <property type="entry name" value="RNA_pol_sigma-70-like"/>
</dbReference>
<keyword evidence="2" id="KW-0805">Transcription regulation</keyword>
<dbReference type="EMBL" id="CP056775">
    <property type="protein sequence ID" value="QRR03988.1"/>
    <property type="molecule type" value="Genomic_DNA"/>
</dbReference>
<organism evidence="8 9">
    <name type="scientific">Dyadobacter sandarakinus</name>
    <dbReference type="NCBI Taxonomy" id="2747268"/>
    <lineage>
        <taxon>Bacteria</taxon>
        <taxon>Pseudomonadati</taxon>
        <taxon>Bacteroidota</taxon>
        <taxon>Cytophagia</taxon>
        <taxon>Cytophagales</taxon>
        <taxon>Spirosomataceae</taxon>
        <taxon>Dyadobacter</taxon>
    </lineage>
</organism>
<evidence type="ECO:0000259" key="6">
    <source>
        <dbReference type="Pfam" id="PF04542"/>
    </source>
</evidence>
<comment type="similarity">
    <text evidence="1">Belongs to the sigma-70 factor family. ECF subfamily.</text>
</comment>
<keyword evidence="4" id="KW-0238">DNA-binding</keyword>
<dbReference type="Pfam" id="PF04542">
    <property type="entry name" value="Sigma70_r2"/>
    <property type="match status" value="1"/>
</dbReference>
<evidence type="ECO:0000259" key="7">
    <source>
        <dbReference type="Pfam" id="PF08281"/>
    </source>
</evidence>
<evidence type="ECO:0000313" key="8">
    <source>
        <dbReference type="EMBL" id="QRR03988.1"/>
    </source>
</evidence>
<protein>
    <submittedName>
        <fullName evidence="8">Sigma-70 family RNA polymerase sigma factor</fullName>
    </submittedName>
</protein>
<dbReference type="InterPro" id="IPR007627">
    <property type="entry name" value="RNA_pol_sigma70_r2"/>
</dbReference>
<dbReference type="NCBIfam" id="TIGR02937">
    <property type="entry name" value="sigma70-ECF"/>
    <property type="match status" value="1"/>
</dbReference>
<feature type="domain" description="RNA polymerase sigma-70 region 2" evidence="6">
    <location>
        <begin position="22"/>
        <end position="85"/>
    </location>
</feature>
<reference evidence="8 9" key="1">
    <citation type="submission" date="2020-06" db="EMBL/GenBank/DDBJ databases">
        <title>Dyadobacter sandarakinus sp. nov., isolated from the soil of the Arctic Yellow River Station.</title>
        <authorList>
            <person name="Zhang Y."/>
            <person name="Peng F."/>
        </authorList>
    </citation>
    <scope>NUCLEOTIDE SEQUENCE [LARGE SCALE GENOMIC DNA]</scope>
    <source>
        <strain evidence="8 9">Q3-56</strain>
    </source>
</reference>
<evidence type="ECO:0000256" key="3">
    <source>
        <dbReference type="ARBA" id="ARBA00023082"/>
    </source>
</evidence>
<evidence type="ECO:0000256" key="1">
    <source>
        <dbReference type="ARBA" id="ARBA00010641"/>
    </source>
</evidence>
<keyword evidence="3" id="KW-0731">Sigma factor</keyword>
<keyword evidence="5" id="KW-0804">Transcription</keyword>
<proteinExistence type="inferred from homology"/>
<accession>A0ABX7IE46</accession>
<sequence length="179" mass="21105">MSEEEQLSAYRKTGDIRLLGTIYQPYMELVFAVCYKYLRDEDDSKDAVMQIFEKLVVDLRVHEVTRFKNWLHTVARNYCLMRLRETTLLPVAPDLQHLMVDTAEDAPGPLETEGRLEQLDACLEKLLPDQRKAVEMFYLHEKCYREICSEMDLEFNKVKSHIQNGKRNLKICMEKNGRI</sequence>
<dbReference type="InterPro" id="IPR014284">
    <property type="entry name" value="RNA_pol_sigma-70_dom"/>
</dbReference>
<dbReference type="Gene3D" id="1.10.1740.10">
    <property type="match status" value="1"/>
</dbReference>
<dbReference type="Proteomes" id="UP000612680">
    <property type="component" value="Chromosome"/>
</dbReference>
<dbReference type="PANTHER" id="PTHR43133">
    <property type="entry name" value="RNA POLYMERASE ECF-TYPE SIGMA FACTO"/>
    <property type="match status" value="1"/>
</dbReference>
<dbReference type="Pfam" id="PF08281">
    <property type="entry name" value="Sigma70_r4_2"/>
    <property type="match status" value="1"/>
</dbReference>
<dbReference type="InterPro" id="IPR013249">
    <property type="entry name" value="RNA_pol_sigma70_r4_t2"/>
</dbReference>
<keyword evidence="9" id="KW-1185">Reference proteome</keyword>
<dbReference type="Gene3D" id="1.10.10.10">
    <property type="entry name" value="Winged helix-like DNA-binding domain superfamily/Winged helix DNA-binding domain"/>
    <property type="match status" value="1"/>
</dbReference>
<evidence type="ECO:0000256" key="2">
    <source>
        <dbReference type="ARBA" id="ARBA00023015"/>
    </source>
</evidence>
<feature type="domain" description="RNA polymerase sigma factor 70 region 4 type 2" evidence="7">
    <location>
        <begin position="117"/>
        <end position="169"/>
    </location>
</feature>
<dbReference type="SUPFAM" id="SSF88659">
    <property type="entry name" value="Sigma3 and sigma4 domains of RNA polymerase sigma factors"/>
    <property type="match status" value="1"/>
</dbReference>
<dbReference type="InterPro" id="IPR013324">
    <property type="entry name" value="RNA_pol_sigma_r3/r4-like"/>
</dbReference>
<dbReference type="SUPFAM" id="SSF88946">
    <property type="entry name" value="Sigma2 domain of RNA polymerase sigma factors"/>
    <property type="match status" value="1"/>
</dbReference>
<evidence type="ECO:0000256" key="5">
    <source>
        <dbReference type="ARBA" id="ARBA00023163"/>
    </source>
</evidence>
<gene>
    <name evidence="8" type="ORF">HWI92_00835</name>
</gene>
<evidence type="ECO:0000256" key="4">
    <source>
        <dbReference type="ARBA" id="ARBA00023125"/>
    </source>
</evidence>
<name>A0ABX7IE46_9BACT</name>